<gene>
    <name evidence="2" type="ORF">Pla175_10140</name>
</gene>
<dbReference type="InterPro" id="IPR036237">
    <property type="entry name" value="Xyl_isomerase-like_sf"/>
</dbReference>
<reference evidence="2 3" key="1">
    <citation type="submission" date="2019-02" db="EMBL/GenBank/DDBJ databases">
        <title>Deep-cultivation of Planctomycetes and their phenomic and genomic characterization uncovers novel biology.</title>
        <authorList>
            <person name="Wiegand S."/>
            <person name="Jogler M."/>
            <person name="Boedeker C."/>
            <person name="Pinto D."/>
            <person name="Vollmers J."/>
            <person name="Rivas-Marin E."/>
            <person name="Kohn T."/>
            <person name="Peeters S.H."/>
            <person name="Heuer A."/>
            <person name="Rast P."/>
            <person name="Oberbeckmann S."/>
            <person name="Bunk B."/>
            <person name="Jeske O."/>
            <person name="Meyerdierks A."/>
            <person name="Storesund J.E."/>
            <person name="Kallscheuer N."/>
            <person name="Luecker S."/>
            <person name="Lage O.M."/>
            <person name="Pohl T."/>
            <person name="Merkel B.J."/>
            <person name="Hornburger P."/>
            <person name="Mueller R.-W."/>
            <person name="Bruemmer F."/>
            <person name="Labrenz M."/>
            <person name="Spormann A.M."/>
            <person name="Op den Camp H."/>
            <person name="Overmann J."/>
            <person name="Amann R."/>
            <person name="Jetten M.S.M."/>
            <person name="Mascher T."/>
            <person name="Medema M.H."/>
            <person name="Devos D.P."/>
            <person name="Kaster A.-K."/>
            <person name="Ovreas L."/>
            <person name="Rohde M."/>
            <person name="Galperin M.Y."/>
            <person name="Jogler C."/>
        </authorList>
    </citation>
    <scope>NUCLEOTIDE SEQUENCE [LARGE SCALE GENOMIC DNA]</scope>
    <source>
        <strain evidence="2 3">Pla175</strain>
    </source>
</reference>
<sequence length="345" mass="38051">MPDAPQIIISGIADEAAPHRTALEQFAALSALGLQYYTIRNIEVGTGVKNVMDLSKADITKVRHLEDEFGMNVASIGSPIGKVKLINKDDGTKARFVPFKKYLEKDVKKACELAHAFETKLIRGFSFYPPRGADPYEHLPQAVDQLGQIAEACHRSDLTFGLEVEANLVGSTGQLMAELHRQVGHPAMVTVFDGGNLISQGFSTTECYEQYLAMKPSLGWIHVKDYRNPNPQLSTQEDGSKKVREVDEEALKHFVPADRGDSGYDLILRDFKEMVPKLARKLKRRGIPGVFVELEPHLKAGGQYGGFSGADGMGVALRSLCKVLDYVGLDYHLRDFDDVCVARGV</sequence>
<dbReference type="KEGG" id="pnd:Pla175_10140"/>
<dbReference type="InterPro" id="IPR013022">
    <property type="entry name" value="Xyl_isomerase-like_TIM-brl"/>
</dbReference>
<dbReference type="EMBL" id="CP036291">
    <property type="protein sequence ID" value="QDU87648.1"/>
    <property type="molecule type" value="Genomic_DNA"/>
</dbReference>
<dbReference type="Proteomes" id="UP000317429">
    <property type="component" value="Chromosome"/>
</dbReference>
<evidence type="ECO:0000313" key="2">
    <source>
        <dbReference type="EMBL" id="QDU87648.1"/>
    </source>
</evidence>
<keyword evidence="2" id="KW-0413">Isomerase</keyword>
<proteinExistence type="predicted"/>
<evidence type="ECO:0000313" key="3">
    <source>
        <dbReference type="Proteomes" id="UP000317429"/>
    </source>
</evidence>
<dbReference type="AlphaFoldDB" id="A0A518D857"/>
<keyword evidence="3" id="KW-1185">Reference proteome</keyword>
<protein>
    <submittedName>
        <fullName evidence="2">Xylose isomerase-like TIM barrel</fullName>
    </submittedName>
</protein>
<dbReference type="OrthoDB" id="9815124at2"/>
<accession>A0A518D857</accession>
<dbReference type="PANTHER" id="PTHR12110:SF53">
    <property type="entry name" value="BLR5974 PROTEIN"/>
    <property type="match status" value="1"/>
</dbReference>
<name>A0A518D857_9BACT</name>
<dbReference type="InterPro" id="IPR050312">
    <property type="entry name" value="IolE/XylAMocC-like"/>
</dbReference>
<dbReference type="Pfam" id="PF01261">
    <property type="entry name" value="AP_endonuc_2"/>
    <property type="match status" value="1"/>
</dbReference>
<dbReference type="SUPFAM" id="SSF51658">
    <property type="entry name" value="Xylose isomerase-like"/>
    <property type="match status" value="1"/>
</dbReference>
<feature type="domain" description="Xylose isomerase-like TIM barrel" evidence="1">
    <location>
        <begin position="28"/>
        <end position="273"/>
    </location>
</feature>
<dbReference type="RefSeq" id="WP_145281729.1">
    <property type="nucleotide sequence ID" value="NZ_CP036291.1"/>
</dbReference>
<organism evidence="2 3">
    <name type="scientific">Pirellulimonas nuda</name>
    <dbReference type="NCBI Taxonomy" id="2528009"/>
    <lineage>
        <taxon>Bacteria</taxon>
        <taxon>Pseudomonadati</taxon>
        <taxon>Planctomycetota</taxon>
        <taxon>Planctomycetia</taxon>
        <taxon>Pirellulales</taxon>
        <taxon>Lacipirellulaceae</taxon>
        <taxon>Pirellulimonas</taxon>
    </lineage>
</organism>
<dbReference type="Gene3D" id="3.20.20.150">
    <property type="entry name" value="Divalent-metal-dependent TIM barrel enzymes"/>
    <property type="match status" value="1"/>
</dbReference>
<dbReference type="PANTHER" id="PTHR12110">
    <property type="entry name" value="HYDROXYPYRUVATE ISOMERASE"/>
    <property type="match status" value="1"/>
</dbReference>
<dbReference type="GO" id="GO:0016853">
    <property type="term" value="F:isomerase activity"/>
    <property type="evidence" value="ECO:0007669"/>
    <property type="project" value="UniProtKB-KW"/>
</dbReference>
<evidence type="ECO:0000259" key="1">
    <source>
        <dbReference type="Pfam" id="PF01261"/>
    </source>
</evidence>